<dbReference type="InterPro" id="IPR002347">
    <property type="entry name" value="SDR_fam"/>
</dbReference>
<reference evidence="3" key="1">
    <citation type="submission" date="2022-11" db="EMBL/GenBank/DDBJ databases">
        <authorList>
            <person name="Petersen C."/>
        </authorList>
    </citation>
    <scope>NUCLEOTIDE SEQUENCE</scope>
    <source>
        <strain evidence="3">IBT 26290</strain>
    </source>
</reference>
<dbReference type="GO" id="GO:0005783">
    <property type="term" value="C:endoplasmic reticulum"/>
    <property type="evidence" value="ECO:0007669"/>
    <property type="project" value="TreeGrafter"/>
</dbReference>
<dbReference type="Pfam" id="PF00106">
    <property type="entry name" value="adh_short"/>
    <property type="match status" value="1"/>
</dbReference>
<dbReference type="GeneID" id="81428163"/>
<dbReference type="EMBL" id="JAPQKN010000004">
    <property type="protein sequence ID" value="KAJ5159858.1"/>
    <property type="molecule type" value="Genomic_DNA"/>
</dbReference>
<dbReference type="GO" id="GO:0005811">
    <property type="term" value="C:lipid droplet"/>
    <property type="evidence" value="ECO:0007669"/>
    <property type="project" value="TreeGrafter"/>
</dbReference>
<keyword evidence="2" id="KW-0560">Oxidoreductase</keyword>
<dbReference type="OrthoDB" id="2102561at2759"/>
<sequence>MKSTSIITIASQIKYVLITGCSDGGIDSALAQSFHNKGLHVFATTRDTSRMQDLRDFPNMTFLQLDVTSPESIAAAYKIVEKATNGKLHYLVNNSGAGFVMPLLDSDVNIGQKVFDVNVWGVVQVTQAFAPLVVNAKGTVVNNISTAACLGLLYQGMCCSSKAAIRLISETLALEMKPLGVKVIIVITGNIRTQWFNNSPRLELPEGSYYSSIIDRIRVFVKGEQGHPEMEPKMYAEKVVGDVLGGAEGTIWRGAQSSIVRIAIAVIPTWLINALAARGTGLDTLELYREMCLENGYESH</sequence>
<name>A0A9W9LJR9_9EURO</name>
<keyword evidence="4" id="KW-1185">Reference proteome</keyword>
<comment type="similarity">
    <text evidence="1">Belongs to the short-chain dehydrogenases/reductases (SDR) family.</text>
</comment>
<gene>
    <name evidence="3" type="ORF">N7482_006862</name>
</gene>
<dbReference type="Gene3D" id="3.40.50.720">
    <property type="entry name" value="NAD(P)-binding Rossmann-like Domain"/>
    <property type="match status" value="1"/>
</dbReference>
<evidence type="ECO:0000256" key="2">
    <source>
        <dbReference type="ARBA" id="ARBA00023002"/>
    </source>
</evidence>
<dbReference type="GO" id="GO:0004806">
    <property type="term" value="F:triacylglycerol lipase activity"/>
    <property type="evidence" value="ECO:0007669"/>
    <property type="project" value="TreeGrafter"/>
</dbReference>
<protein>
    <submittedName>
        <fullName evidence="3">Oxidoreductase</fullName>
    </submittedName>
</protein>
<dbReference type="PANTHER" id="PTHR44169">
    <property type="entry name" value="NADPH-DEPENDENT 1-ACYLDIHYDROXYACETONE PHOSPHATE REDUCTASE"/>
    <property type="match status" value="1"/>
</dbReference>
<dbReference type="RefSeq" id="XP_056541416.1">
    <property type="nucleotide sequence ID" value="XM_056688987.1"/>
</dbReference>
<dbReference type="PRINTS" id="PR00081">
    <property type="entry name" value="GDHRDH"/>
</dbReference>
<organism evidence="3 4">
    <name type="scientific">Penicillium canariense</name>
    <dbReference type="NCBI Taxonomy" id="189055"/>
    <lineage>
        <taxon>Eukaryota</taxon>
        <taxon>Fungi</taxon>
        <taxon>Dikarya</taxon>
        <taxon>Ascomycota</taxon>
        <taxon>Pezizomycotina</taxon>
        <taxon>Eurotiomycetes</taxon>
        <taxon>Eurotiomycetidae</taxon>
        <taxon>Eurotiales</taxon>
        <taxon>Aspergillaceae</taxon>
        <taxon>Penicillium</taxon>
    </lineage>
</organism>
<dbReference type="GO" id="GO:0006654">
    <property type="term" value="P:phosphatidic acid biosynthetic process"/>
    <property type="evidence" value="ECO:0007669"/>
    <property type="project" value="TreeGrafter"/>
</dbReference>
<evidence type="ECO:0000313" key="3">
    <source>
        <dbReference type="EMBL" id="KAJ5159858.1"/>
    </source>
</evidence>
<dbReference type="SUPFAM" id="SSF51735">
    <property type="entry name" value="NAD(P)-binding Rossmann-fold domains"/>
    <property type="match status" value="1"/>
</dbReference>
<proteinExistence type="inferred from homology"/>
<dbReference type="InterPro" id="IPR036291">
    <property type="entry name" value="NAD(P)-bd_dom_sf"/>
</dbReference>
<dbReference type="AlphaFoldDB" id="A0A9W9LJR9"/>
<evidence type="ECO:0000313" key="4">
    <source>
        <dbReference type="Proteomes" id="UP001149163"/>
    </source>
</evidence>
<accession>A0A9W9LJR9</accession>
<dbReference type="Proteomes" id="UP001149163">
    <property type="component" value="Unassembled WGS sequence"/>
</dbReference>
<evidence type="ECO:0000256" key="1">
    <source>
        <dbReference type="ARBA" id="ARBA00006484"/>
    </source>
</evidence>
<reference evidence="3" key="2">
    <citation type="journal article" date="2023" name="IMA Fungus">
        <title>Comparative genomic study of the Penicillium genus elucidates a diverse pangenome and 15 lateral gene transfer events.</title>
        <authorList>
            <person name="Petersen C."/>
            <person name="Sorensen T."/>
            <person name="Nielsen M.R."/>
            <person name="Sondergaard T.E."/>
            <person name="Sorensen J.L."/>
            <person name="Fitzpatrick D.A."/>
            <person name="Frisvad J.C."/>
            <person name="Nielsen K.L."/>
        </authorList>
    </citation>
    <scope>NUCLEOTIDE SEQUENCE</scope>
    <source>
        <strain evidence="3">IBT 26290</strain>
    </source>
</reference>
<dbReference type="GO" id="GO:0019433">
    <property type="term" value="P:triglyceride catabolic process"/>
    <property type="evidence" value="ECO:0007669"/>
    <property type="project" value="TreeGrafter"/>
</dbReference>
<comment type="caution">
    <text evidence="3">The sequence shown here is derived from an EMBL/GenBank/DDBJ whole genome shotgun (WGS) entry which is preliminary data.</text>
</comment>
<dbReference type="PANTHER" id="PTHR44169:SF6">
    <property type="entry name" value="NADPH-DEPENDENT 1-ACYLDIHYDROXYACETONE PHOSPHATE REDUCTASE"/>
    <property type="match status" value="1"/>
</dbReference>
<dbReference type="GO" id="GO:0000140">
    <property type="term" value="F:acylglycerone-phosphate reductase (NADP+) activity"/>
    <property type="evidence" value="ECO:0007669"/>
    <property type="project" value="TreeGrafter"/>
</dbReference>